<protein>
    <submittedName>
        <fullName evidence="3">Uncharacterized protein</fullName>
    </submittedName>
</protein>
<dbReference type="GO" id="GO:0003676">
    <property type="term" value="F:nucleic acid binding"/>
    <property type="evidence" value="ECO:0007669"/>
    <property type="project" value="InterPro"/>
</dbReference>
<dbReference type="InterPro" id="IPR003690">
    <property type="entry name" value="MTERF"/>
</dbReference>
<dbReference type="Pfam" id="PF02536">
    <property type="entry name" value="mTERF"/>
    <property type="match status" value="1"/>
</dbReference>
<comment type="similarity">
    <text evidence="1">Belongs to the mTERF family.</text>
</comment>
<organism evidence="3">
    <name type="scientific">Phragmatopoma lapidosa</name>
    <dbReference type="NCBI Taxonomy" id="341668"/>
    <lineage>
        <taxon>Eukaryota</taxon>
        <taxon>Metazoa</taxon>
        <taxon>Spiralia</taxon>
        <taxon>Lophotrochozoa</taxon>
        <taxon>Annelida</taxon>
        <taxon>Polychaeta</taxon>
        <taxon>Sedentaria</taxon>
        <taxon>Canalipalpata</taxon>
        <taxon>Sabellida</taxon>
        <taxon>Sabellariidae</taxon>
        <taxon>Phragmatopoma</taxon>
    </lineage>
</organism>
<dbReference type="AlphaFoldDB" id="A0A0A0QYD3"/>
<proteinExistence type="evidence at transcript level"/>
<accession>A0A0A0QYD3</accession>
<evidence type="ECO:0000313" key="3">
    <source>
        <dbReference type="EMBL" id="AIU94786.1"/>
    </source>
</evidence>
<dbReference type="Gene3D" id="1.25.70.10">
    <property type="entry name" value="Transcription termination factor 3, mitochondrial"/>
    <property type="match status" value="1"/>
</dbReference>
<dbReference type="EMBL" id="KM267660">
    <property type="protein sequence ID" value="AIU94786.1"/>
    <property type="molecule type" value="mRNA"/>
</dbReference>
<keyword evidence="2" id="KW-0809">Transit peptide</keyword>
<sequence length="268" mass="30985">MAYPVHKVYINSKFLMRCFRPNQTRHLSERLYGGFGLGNLHQRDRASLLKCPDYSRLPVVCPVYPRLLVVSLRLEMCTSSSAGDVIPLSTDDVISSNVGDVKLNRRSVNTVEYLVRKYETVSRQTITDLVLLLTEFGIKQRTISKWINTAPHIFDIKLKTVENSINLLLEYGFKVEKLMPIICHPEVNFDVKESRLLHMTQMLRAIDLKEGRLHEVICRNPSVLFVSPHVVEERYNQLMQVFPKTHTVNILTDFPNLFTEEWAEISPK</sequence>
<evidence type="ECO:0000256" key="2">
    <source>
        <dbReference type="ARBA" id="ARBA00022946"/>
    </source>
</evidence>
<name>A0A0A0QYD3_9ANNE</name>
<dbReference type="InterPro" id="IPR038538">
    <property type="entry name" value="MTERF_sf"/>
</dbReference>
<evidence type="ECO:0000256" key="1">
    <source>
        <dbReference type="ARBA" id="ARBA00007692"/>
    </source>
</evidence>
<reference evidence="3" key="1">
    <citation type="submission" date="2014-07" db="EMBL/GenBank/DDBJ databases">
        <authorList>
            <person name="Ciesielski A.L."/>
            <person name="Cooling G.T."/>
            <person name="Frankie M.C."/>
            <person name="Lierz K.L."/>
            <person name="Miller C.S."/>
            <person name="Rackow A.R."/>
            <person name="Uddin N."/>
            <person name="Dean M.A."/>
        </authorList>
    </citation>
    <scope>NUCLEOTIDE SEQUENCE</scope>
</reference>